<sequence>MAQIDPPKRQERYPDRDIDCQQAIEYALHDLIDNVRAAGWAEHEIVEAIDQLTLAYRMGREENIKLEAMLQVRNWLDRARRG</sequence>
<reference evidence="1 2" key="1">
    <citation type="submission" date="2018-03" db="EMBL/GenBank/DDBJ databases">
        <title>The draft genome of Mesorhizobium soli JCM 19897.</title>
        <authorList>
            <person name="Li L."/>
            <person name="Liu L."/>
            <person name="Liang L."/>
            <person name="Wang T."/>
            <person name="Zhang X."/>
        </authorList>
    </citation>
    <scope>NUCLEOTIDE SEQUENCE [LARGE SCALE GENOMIC DNA]</scope>
    <source>
        <strain evidence="1 2">JCM 19897</strain>
    </source>
</reference>
<comment type="caution">
    <text evidence="1">The sequence shown here is derived from an EMBL/GenBank/DDBJ whole genome shotgun (WGS) entry which is preliminary data.</text>
</comment>
<name>A0A2P7RTV8_9HYPH</name>
<evidence type="ECO:0000313" key="1">
    <source>
        <dbReference type="EMBL" id="PSJ53657.1"/>
    </source>
</evidence>
<dbReference type="OrthoDB" id="7774794at2"/>
<accession>A0A2P7RTV8</accession>
<protein>
    <submittedName>
        <fullName evidence="1">Uncharacterized protein</fullName>
    </submittedName>
</protein>
<proteinExistence type="predicted"/>
<dbReference type="RefSeq" id="WP_106727276.1">
    <property type="nucleotide sequence ID" value="NZ_PXYL01000029.1"/>
</dbReference>
<dbReference type="EMBL" id="PXYL01000029">
    <property type="protein sequence ID" value="PSJ53657.1"/>
    <property type="molecule type" value="Genomic_DNA"/>
</dbReference>
<gene>
    <name evidence="1" type="ORF">C7I85_27940</name>
</gene>
<dbReference type="Proteomes" id="UP000240653">
    <property type="component" value="Unassembled WGS sequence"/>
</dbReference>
<keyword evidence="2" id="KW-1185">Reference proteome</keyword>
<organism evidence="1 2">
    <name type="scientific">Pseudaminobacter soli</name>
    <name type="common">ex Li et al. 2025</name>
    <dbReference type="NCBI Taxonomy" id="1295366"/>
    <lineage>
        <taxon>Bacteria</taxon>
        <taxon>Pseudomonadati</taxon>
        <taxon>Pseudomonadota</taxon>
        <taxon>Alphaproteobacteria</taxon>
        <taxon>Hyphomicrobiales</taxon>
        <taxon>Phyllobacteriaceae</taxon>
        <taxon>Pseudaminobacter</taxon>
    </lineage>
</organism>
<evidence type="ECO:0000313" key="2">
    <source>
        <dbReference type="Proteomes" id="UP000240653"/>
    </source>
</evidence>
<dbReference type="AlphaFoldDB" id="A0A2P7RTV8"/>